<dbReference type="InterPro" id="IPR008979">
    <property type="entry name" value="Galactose-bd-like_sf"/>
</dbReference>
<dbReference type="SUPFAM" id="SSF49785">
    <property type="entry name" value="Galactose-binding domain-like"/>
    <property type="match status" value="1"/>
</dbReference>
<gene>
    <name evidence="4" type="ORF">ACFSYC_08935</name>
</gene>
<dbReference type="Proteomes" id="UP001597601">
    <property type="component" value="Unassembled WGS sequence"/>
</dbReference>
<proteinExistence type="predicted"/>
<evidence type="ECO:0000256" key="2">
    <source>
        <dbReference type="ARBA" id="ARBA00022801"/>
    </source>
</evidence>
<dbReference type="PANTHER" id="PTHR43817">
    <property type="entry name" value="GLYCOSYL HYDROLASE"/>
    <property type="match status" value="1"/>
</dbReference>
<dbReference type="Gene3D" id="2.60.120.260">
    <property type="entry name" value="Galactose-binding domain-like"/>
    <property type="match status" value="1"/>
</dbReference>
<feature type="signal peptide" evidence="3">
    <location>
        <begin position="1"/>
        <end position="26"/>
    </location>
</feature>
<evidence type="ECO:0000256" key="3">
    <source>
        <dbReference type="SAM" id="SignalP"/>
    </source>
</evidence>
<evidence type="ECO:0000256" key="1">
    <source>
        <dbReference type="ARBA" id="ARBA00022729"/>
    </source>
</evidence>
<evidence type="ECO:0000313" key="4">
    <source>
        <dbReference type="EMBL" id="MFD2864809.1"/>
    </source>
</evidence>
<dbReference type="GO" id="GO:0016787">
    <property type="term" value="F:hydrolase activity"/>
    <property type="evidence" value="ECO:0007669"/>
    <property type="project" value="UniProtKB-KW"/>
</dbReference>
<dbReference type="EMBL" id="JBHUON010000008">
    <property type="protein sequence ID" value="MFD2864809.1"/>
    <property type="molecule type" value="Genomic_DNA"/>
</dbReference>
<organism evidence="4 5">
    <name type="scientific">Mucilaginibacter antarcticus</name>
    <dbReference type="NCBI Taxonomy" id="1855725"/>
    <lineage>
        <taxon>Bacteria</taxon>
        <taxon>Pseudomonadati</taxon>
        <taxon>Bacteroidota</taxon>
        <taxon>Sphingobacteriia</taxon>
        <taxon>Sphingobacteriales</taxon>
        <taxon>Sphingobacteriaceae</taxon>
        <taxon>Mucilaginibacter</taxon>
    </lineage>
</organism>
<feature type="chain" id="PRO_5047384427" evidence="3">
    <location>
        <begin position="27"/>
        <end position="1095"/>
    </location>
</feature>
<protein>
    <submittedName>
        <fullName evidence="4">Glycosyl hydrolase</fullName>
    </submittedName>
</protein>
<keyword evidence="2 4" id="KW-0378">Hydrolase</keyword>
<reference evidence="5" key="1">
    <citation type="journal article" date="2019" name="Int. J. Syst. Evol. Microbiol.">
        <title>The Global Catalogue of Microorganisms (GCM) 10K type strain sequencing project: providing services to taxonomists for standard genome sequencing and annotation.</title>
        <authorList>
            <consortium name="The Broad Institute Genomics Platform"/>
            <consortium name="The Broad Institute Genome Sequencing Center for Infectious Disease"/>
            <person name="Wu L."/>
            <person name="Ma J."/>
        </authorList>
    </citation>
    <scope>NUCLEOTIDE SEQUENCE [LARGE SCALE GENOMIC DNA]</scope>
    <source>
        <strain evidence="5">KCTC 52232</strain>
    </source>
</reference>
<comment type="caution">
    <text evidence="4">The sequence shown here is derived from an EMBL/GenBank/DDBJ whole genome shotgun (WGS) entry which is preliminary data.</text>
</comment>
<sequence length="1095" mass="120816">MNLRKPSSLALAAALLAIFNVLPLLAQVAPTVPDKEELNRKFGNYDATAFKSPQKVYYPETWFHFIGGNVSKKGITADLEAIARSGISGIQLFHGQFGGPWPGVEPQITCLSPLWEDAVKHAALECKRLGLKFTMQNCPGWAMAGGPWITPTNAMRHLAWSRTDVKGGKLISQHLEQPQPSKEDWRDYKDITVLTFPTPADDTGLPLFPVSVKGSEGVKWADLLVNLPAKAVRLKPAAGSDPYWVEINFADTVTVRTIELPSVNSFIHAWIYEPGVKVKVQAILPNGKIKEILNDDIPASNWQDNRPLSLALPEVKGAKTFKVWIENKHDMQLNYIRFFTAARKNNWEAEAGWTLRKIDRSGTTYAQSAKSYIDPARIVDITKMVDAQGNIKWTAPIGNWTILRIGHVNTGKKNGPAPPEGTGWECDKLSEAGADAHFAGYIGRLSGSGGPLDGGLLTGMLMDSWECETQTWTNNMESEFARITTYPLRKWLPAVFGYVLKDQETTFRFLHDWRGAINDLHTHKFFGRMAQLAKGNHLSVSYETAAGDVTPTDILEYYKFADVPMCEFWQPFSNGYVGTLNFKPVKPAASAARIYGKPRLAAEAFTSFELTWDEQWQMLKDVANVNSVEGVTHLVYHTYTHNPINDSIKPGTSFGAGIGTPFLRGQTWWQHMPAFNSYFARLSYMLERGKPVSDVLWYLGDEIDHKPDQNALFPAGYKYDYCNPDVLLNRLSVNNGALVTPEGIQYKVLWLPETTHMLPQTLEKLAALIRSGATIVGNAPKSIVTLSGGANAQARFNSAVKSIWSANAKGLRQIGKGVIISGTTLANALNLLKMTPDVTTDNALWTHRRTEGADWYFVTAPKGQAFNGTIDFKNTGSIELWDPVMGTSKPIFGTVKNGRTQVALDLAQAGACFVVFNHNKAQTVAAKLSQSKTVATIPLTEPWSLAFPGGWDAPRSVQITELIPWKDLDTSTEGKAFSGTAIYSTSFNIDKLDPSTNNMLDLGRADMIARVTLNGKLLGTLWCAPYRLNLGSNLINGKNELKIEVTGTWYNRLVYDAGQPEAKRKTWTINGPSKSAALRSSGLIGPVSIKLSKDL</sequence>
<name>A0ABW5XQQ7_9SPHI</name>
<keyword evidence="5" id="KW-1185">Reference proteome</keyword>
<dbReference type="RefSeq" id="WP_377125957.1">
    <property type="nucleotide sequence ID" value="NZ_JBHUON010000008.1"/>
</dbReference>
<dbReference type="NCBIfam" id="NF045579">
    <property type="entry name" value="rhamnoside_JR"/>
    <property type="match status" value="1"/>
</dbReference>
<evidence type="ECO:0000313" key="5">
    <source>
        <dbReference type="Proteomes" id="UP001597601"/>
    </source>
</evidence>
<keyword evidence="1 3" id="KW-0732">Signal</keyword>
<accession>A0ABW5XQQ7</accession>
<dbReference type="Pfam" id="PF17132">
    <property type="entry name" value="Glyco_hydro_106"/>
    <property type="match status" value="1"/>
</dbReference>
<dbReference type="PANTHER" id="PTHR43817:SF1">
    <property type="entry name" value="HYDROLASE, FAMILY 43, PUTATIVE (AFU_ORTHOLOGUE AFUA_3G01660)-RELATED"/>
    <property type="match status" value="1"/>
</dbReference>